<dbReference type="AlphaFoldDB" id="A0A1E5XMJ8"/>
<dbReference type="Gene3D" id="2.60.40.420">
    <property type="entry name" value="Cupredoxins - blue copper proteins"/>
    <property type="match status" value="1"/>
</dbReference>
<protein>
    <recommendedName>
        <fullName evidence="4">Copper-binding protein</fullName>
    </recommendedName>
</protein>
<gene>
    <name evidence="2" type="ORF">VW23_024140</name>
</gene>
<evidence type="ECO:0000256" key="1">
    <source>
        <dbReference type="SAM" id="SignalP"/>
    </source>
</evidence>
<proteinExistence type="predicted"/>
<dbReference type="InterPro" id="IPR008972">
    <property type="entry name" value="Cupredoxin"/>
</dbReference>
<evidence type="ECO:0000313" key="2">
    <source>
        <dbReference type="EMBL" id="OEO29822.1"/>
    </source>
</evidence>
<name>A0A1E5XMJ8_9HYPH</name>
<keyword evidence="3" id="KW-1185">Reference proteome</keyword>
<sequence>MGATKMKSFLVAATAALLLTGAAQAEGNLAANGTDLTLEINTVDLKFSQEVWELETGKYYQLDITSDGNEEISVVAPELFRNAWINQIVVNDLEVKSYGLYSVEFDDAGTFNISFVPIRPGEYEIYVPGYENRGLKGKFIVK</sequence>
<comment type="caution">
    <text evidence="2">The sequence shown here is derived from an EMBL/GenBank/DDBJ whole genome shotgun (WGS) entry which is preliminary data.</text>
</comment>
<evidence type="ECO:0000313" key="3">
    <source>
        <dbReference type="Proteomes" id="UP000095463"/>
    </source>
</evidence>
<accession>A0A1E5XMJ8</accession>
<dbReference type="SUPFAM" id="SSF49503">
    <property type="entry name" value="Cupredoxins"/>
    <property type="match status" value="1"/>
</dbReference>
<feature type="chain" id="PRO_5009190301" description="Copper-binding protein" evidence="1">
    <location>
        <begin position="26"/>
        <end position="142"/>
    </location>
</feature>
<feature type="signal peptide" evidence="1">
    <location>
        <begin position="1"/>
        <end position="25"/>
    </location>
</feature>
<dbReference type="EMBL" id="LAJE02000255">
    <property type="protein sequence ID" value="OEO29822.1"/>
    <property type="molecule type" value="Genomic_DNA"/>
</dbReference>
<organism evidence="2 3">
    <name type="scientific">Devosia insulae DS-56</name>
    <dbReference type="NCBI Taxonomy" id="1116389"/>
    <lineage>
        <taxon>Bacteria</taxon>
        <taxon>Pseudomonadati</taxon>
        <taxon>Pseudomonadota</taxon>
        <taxon>Alphaproteobacteria</taxon>
        <taxon>Hyphomicrobiales</taxon>
        <taxon>Devosiaceae</taxon>
        <taxon>Devosia</taxon>
    </lineage>
</organism>
<keyword evidence="1" id="KW-0732">Signal</keyword>
<dbReference type="Proteomes" id="UP000095463">
    <property type="component" value="Unassembled WGS sequence"/>
</dbReference>
<reference evidence="2 3" key="1">
    <citation type="journal article" date="2015" name="Genome Announc.">
        <title>Genome Assemblies of Three Soil-Associated Devosia species: D. insulae, D. limi, and D. soli.</title>
        <authorList>
            <person name="Hassan Y.I."/>
            <person name="Lepp D."/>
            <person name="Zhou T."/>
        </authorList>
    </citation>
    <scope>NUCLEOTIDE SEQUENCE [LARGE SCALE GENOMIC DNA]</scope>
    <source>
        <strain evidence="2 3">DS-56</strain>
    </source>
</reference>
<evidence type="ECO:0008006" key="4">
    <source>
        <dbReference type="Google" id="ProtNLM"/>
    </source>
</evidence>